<dbReference type="Gene3D" id="3.10.50.40">
    <property type="match status" value="2"/>
</dbReference>
<keyword evidence="3 9" id="KW-1003">Cell membrane</keyword>
<dbReference type="InterPro" id="IPR022646">
    <property type="entry name" value="SecD/SecF_CS"/>
</dbReference>
<evidence type="ECO:0000256" key="7">
    <source>
        <dbReference type="ARBA" id="ARBA00023010"/>
    </source>
</evidence>
<organism evidence="13 14">
    <name type="scientific">Candidatus Uhrbacteria bacterium RIFCSPHIGHO2_12_FULL_60_25</name>
    <dbReference type="NCBI Taxonomy" id="1802399"/>
    <lineage>
        <taxon>Bacteria</taxon>
        <taxon>Candidatus Uhriibacteriota</taxon>
    </lineage>
</organism>
<dbReference type="InterPro" id="IPR000297">
    <property type="entry name" value="PPIase_PpiC"/>
</dbReference>
<keyword evidence="7 9" id="KW-0811">Translocation</keyword>
<dbReference type="PANTHER" id="PTHR30081">
    <property type="entry name" value="PROTEIN-EXPORT MEMBRANE PROTEIN SEC"/>
    <property type="match status" value="1"/>
</dbReference>
<feature type="transmembrane region" description="Helical" evidence="9">
    <location>
        <begin position="507"/>
        <end position="527"/>
    </location>
</feature>
<comment type="function">
    <text evidence="9">Part of the Sec protein translocase complex. Interacts with the SecYEG preprotein conducting channel. SecDF uses the proton motive force (PMF) to complete protein translocation after the ATP-dependent function of SecA.</text>
</comment>
<dbReference type="InterPro" id="IPR022813">
    <property type="entry name" value="SecD/SecF_arch_bac"/>
</dbReference>
<dbReference type="AlphaFoldDB" id="A0A1F7UMT8"/>
<keyword evidence="4 9" id="KW-0812">Transmembrane</keyword>
<evidence type="ECO:0000256" key="8">
    <source>
        <dbReference type="ARBA" id="ARBA00023136"/>
    </source>
</evidence>
<comment type="caution">
    <text evidence="9">Lacks conserved residue(s) required for the propagation of feature annotation.</text>
</comment>
<evidence type="ECO:0000256" key="11">
    <source>
        <dbReference type="SAM" id="MobiDB-lite"/>
    </source>
</evidence>
<dbReference type="FunFam" id="1.20.1640.10:FF:000004">
    <property type="entry name" value="Protein translocase subunit SecD"/>
    <property type="match status" value="1"/>
</dbReference>
<dbReference type="Pfam" id="PF21760">
    <property type="entry name" value="SecD_1st"/>
    <property type="match status" value="1"/>
</dbReference>
<dbReference type="NCBIfam" id="TIGR00916">
    <property type="entry name" value="2A0604s01"/>
    <property type="match status" value="1"/>
</dbReference>
<evidence type="ECO:0000256" key="3">
    <source>
        <dbReference type="ARBA" id="ARBA00022475"/>
    </source>
</evidence>
<dbReference type="GO" id="GO:0043952">
    <property type="term" value="P:protein transport by the Sec complex"/>
    <property type="evidence" value="ECO:0007669"/>
    <property type="project" value="UniProtKB-UniRule"/>
</dbReference>
<name>A0A1F7UMT8_9BACT</name>
<dbReference type="Gene3D" id="3.30.70.3400">
    <property type="match status" value="1"/>
</dbReference>
<dbReference type="GO" id="GO:0006605">
    <property type="term" value="P:protein targeting"/>
    <property type="evidence" value="ECO:0007669"/>
    <property type="project" value="UniProtKB-UniRule"/>
</dbReference>
<evidence type="ECO:0000256" key="1">
    <source>
        <dbReference type="ARBA" id="ARBA00004651"/>
    </source>
</evidence>
<evidence type="ECO:0000256" key="2">
    <source>
        <dbReference type="ARBA" id="ARBA00022448"/>
    </source>
</evidence>
<dbReference type="InterPro" id="IPR055344">
    <property type="entry name" value="SecD_SecF_C_bact"/>
</dbReference>
<feature type="transmembrane region" description="Helical" evidence="9">
    <location>
        <begin position="532"/>
        <end position="552"/>
    </location>
</feature>
<feature type="domain" description="PpiC" evidence="12">
    <location>
        <begin position="148"/>
        <end position="251"/>
    </location>
</feature>
<feature type="transmembrane region" description="Helical" evidence="9">
    <location>
        <begin position="558"/>
        <end position="579"/>
    </location>
</feature>
<evidence type="ECO:0000256" key="9">
    <source>
        <dbReference type="HAMAP-Rule" id="MF_01463"/>
    </source>
</evidence>
<dbReference type="Pfam" id="PF13616">
    <property type="entry name" value="Rotamase_3"/>
    <property type="match status" value="1"/>
</dbReference>
<evidence type="ECO:0000313" key="13">
    <source>
        <dbReference type="EMBL" id="OGL79074.1"/>
    </source>
</evidence>
<dbReference type="SUPFAM" id="SSF54534">
    <property type="entry name" value="FKBP-like"/>
    <property type="match status" value="2"/>
</dbReference>
<dbReference type="Pfam" id="PF02355">
    <property type="entry name" value="SecD_SecF_C"/>
    <property type="match status" value="1"/>
</dbReference>
<comment type="subcellular location">
    <subcellularLocation>
        <location evidence="1 9">Cell membrane</location>
        <topology evidence="1 9">Multi-pass membrane protein</topology>
    </subcellularLocation>
</comment>
<dbReference type="PANTHER" id="PTHR30081:SF1">
    <property type="entry name" value="PROTEIN TRANSLOCASE SUBUNIT SECD"/>
    <property type="match status" value="1"/>
</dbReference>
<dbReference type="InterPro" id="IPR046357">
    <property type="entry name" value="PPIase_dom_sf"/>
</dbReference>
<evidence type="ECO:0000313" key="14">
    <source>
        <dbReference type="Proteomes" id="UP000176603"/>
    </source>
</evidence>
<dbReference type="Gene3D" id="1.20.1640.10">
    <property type="entry name" value="Multidrug efflux transporter AcrB transmembrane domain"/>
    <property type="match status" value="1"/>
</dbReference>
<keyword evidence="10" id="KW-0697">Rotamase</keyword>
<comment type="similarity">
    <text evidence="9">Belongs to the SecD/SecF family. SecD subfamily.</text>
</comment>
<dbReference type="PRINTS" id="PR00702">
    <property type="entry name" value="ACRIFLAVINRP"/>
</dbReference>
<dbReference type="GO" id="GO:0003755">
    <property type="term" value="F:peptidyl-prolyl cis-trans isomerase activity"/>
    <property type="evidence" value="ECO:0007669"/>
    <property type="project" value="UniProtKB-KW"/>
</dbReference>
<keyword evidence="2 9" id="KW-0813">Transport</keyword>
<feature type="region of interest" description="Disordered" evidence="11">
    <location>
        <begin position="142"/>
        <end position="179"/>
    </location>
</feature>
<dbReference type="GO" id="GO:0065002">
    <property type="term" value="P:intracellular protein transmembrane transport"/>
    <property type="evidence" value="ECO:0007669"/>
    <property type="project" value="UniProtKB-UniRule"/>
</dbReference>
<keyword evidence="5 9" id="KW-0653">Protein transport</keyword>
<feature type="compositionally biased region" description="Basic and acidic residues" evidence="11">
    <location>
        <begin position="153"/>
        <end position="179"/>
    </location>
</feature>
<dbReference type="STRING" id="1802399.A3E39_02405"/>
<comment type="subunit">
    <text evidence="9">Forms a complex with SecF. Part of the essential Sec protein translocation apparatus which comprises SecA, SecYEG and auxiliary proteins SecDF. Other proteins may also be involved.</text>
</comment>
<dbReference type="EMBL" id="MGEH01000018">
    <property type="protein sequence ID" value="OGL79074.1"/>
    <property type="molecule type" value="Genomic_DNA"/>
</dbReference>
<keyword evidence="6 9" id="KW-1133">Transmembrane helix</keyword>
<dbReference type="Proteomes" id="UP000176603">
    <property type="component" value="Unassembled WGS sequence"/>
</dbReference>
<dbReference type="InterPro" id="IPR005791">
    <property type="entry name" value="SecD"/>
</dbReference>
<dbReference type="Pfam" id="PF07549">
    <property type="entry name" value="Sec_GG"/>
    <property type="match status" value="1"/>
</dbReference>
<sequence length="678" mass="74648">MKKPVQTLTTRKALIRRTILLFAVFALAGFVSYPKGADWVVDRVNQASGWKLQYVHFPLVLGLDLQGGTHLEYIADLSNVPEAEKRDSMNGVRDVIERRVNAMGVSEPLVQITKAGNDWRLSVELAGIRDIQQAIKMIGETPTLDFREENEDADKPLTEEERKQIDEKNAEQKKKAEDAYARVKNGASFEDIAKQESDDETSKAKGGDLGFLIGQGAYRGLLERLKPVAVGSVFEGVVDDGANYYVAKVEERKPAGQEIRASHILIQWAGSSGSSSTSTKEQAKARIEELKKTVTAENFDEMVQKFSQEPGANQSKGDLDWFAKGVMVPEFEETAFKLAKDQISDVLETQFGFHLIKKTDERPLDDIRVRVVIYKKTQPSDIRNTEPWKRTHLTGKQLQRAQLEFDQRTGASQVSLQFDDEGAKLFADLTKKNVGKPIAIFLDDQPISIPTVQQEITGGNAVINGSFTIAEAKLLAQRLQAGALPVPISIIAQQSVGPTLGSESVAASLRAGLIGFLFVAFFMLMFYRLPGLISVLALAFYAALLLALFKLIPVTMTLSGIAGFILSLGMAVDANVLIFERLKEEFREGKTTSHAIDEAFKRAWTSIRDGNATTLISCAVLYGFSSSIIKGFALTLAIGVVMSMFTAIVVTKTLLKLVAAPSLVEKMPWLFLKKKSDS</sequence>
<evidence type="ECO:0000259" key="12">
    <source>
        <dbReference type="PROSITE" id="PS50198"/>
    </source>
</evidence>
<dbReference type="InterPro" id="IPR054384">
    <property type="entry name" value="SecDF_P1_head"/>
</dbReference>
<feature type="transmembrane region" description="Helical" evidence="9">
    <location>
        <begin position="632"/>
        <end position="655"/>
    </location>
</feature>
<proteinExistence type="inferred from homology"/>
<dbReference type="PROSITE" id="PS50198">
    <property type="entry name" value="PPIC_PPIASE_2"/>
    <property type="match status" value="2"/>
</dbReference>
<evidence type="ECO:0000256" key="10">
    <source>
        <dbReference type="PROSITE-ProRule" id="PRU00278"/>
    </source>
</evidence>
<dbReference type="Pfam" id="PF22599">
    <property type="entry name" value="SecDF_P1_head"/>
    <property type="match status" value="1"/>
</dbReference>
<evidence type="ECO:0000256" key="5">
    <source>
        <dbReference type="ARBA" id="ARBA00022927"/>
    </source>
</evidence>
<accession>A0A1F7UMT8</accession>
<reference evidence="13 14" key="1">
    <citation type="journal article" date="2016" name="Nat. Commun.">
        <title>Thousands of microbial genomes shed light on interconnected biogeochemical processes in an aquifer system.</title>
        <authorList>
            <person name="Anantharaman K."/>
            <person name="Brown C.T."/>
            <person name="Hug L.A."/>
            <person name="Sharon I."/>
            <person name="Castelle C.J."/>
            <person name="Probst A.J."/>
            <person name="Thomas B.C."/>
            <person name="Singh A."/>
            <person name="Wilkins M.J."/>
            <person name="Karaoz U."/>
            <person name="Brodie E.L."/>
            <person name="Williams K.H."/>
            <person name="Hubbard S.S."/>
            <person name="Banfield J.F."/>
        </authorList>
    </citation>
    <scope>NUCLEOTIDE SEQUENCE [LARGE SCALE GENOMIC DNA]</scope>
</reference>
<gene>
    <name evidence="9" type="primary">secD</name>
    <name evidence="13" type="ORF">A3E39_02405</name>
</gene>
<keyword evidence="10" id="KW-0413">Isomerase</keyword>
<comment type="caution">
    <text evidence="13">The sequence shown here is derived from an EMBL/GenBank/DDBJ whole genome shotgun (WGS) entry which is preliminary data.</text>
</comment>
<dbReference type="InterPro" id="IPR048631">
    <property type="entry name" value="SecD_1st"/>
</dbReference>
<dbReference type="HAMAP" id="MF_01463_B">
    <property type="entry name" value="SecD_B"/>
    <property type="match status" value="1"/>
</dbReference>
<protein>
    <recommendedName>
        <fullName evidence="9">Protein translocase subunit SecD</fullName>
    </recommendedName>
</protein>
<dbReference type="NCBIfam" id="TIGR01129">
    <property type="entry name" value="secD"/>
    <property type="match status" value="1"/>
</dbReference>
<dbReference type="InterPro" id="IPR048634">
    <property type="entry name" value="SecD_SecF_C"/>
</dbReference>
<keyword evidence="8 9" id="KW-0472">Membrane</keyword>
<evidence type="ECO:0000256" key="6">
    <source>
        <dbReference type="ARBA" id="ARBA00022989"/>
    </source>
</evidence>
<dbReference type="GO" id="GO:0005886">
    <property type="term" value="C:plasma membrane"/>
    <property type="evidence" value="ECO:0007669"/>
    <property type="project" value="UniProtKB-SubCell"/>
</dbReference>
<evidence type="ECO:0000256" key="4">
    <source>
        <dbReference type="ARBA" id="ARBA00022692"/>
    </source>
</evidence>
<dbReference type="Pfam" id="PF00639">
    <property type="entry name" value="Rotamase"/>
    <property type="match status" value="1"/>
</dbReference>
<dbReference type="SUPFAM" id="SSF82866">
    <property type="entry name" value="Multidrug efflux transporter AcrB transmembrane domain"/>
    <property type="match status" value="1"/>
</dbReference>
<dbReference type="InterPro" id="IPR001036">
    <property type="entry name" value="Acrflvin-R"/>
</dbReference>
<feature type="domain" description="PpiC" evidence="12">
    <location>
        <begin position="256"/>
        <end position="360"/>
    </location>
</feature>
<dbReference type="Gene3D" id="3.30.1360.200">
    <property type="match status" value="1"/>
</dbReference>
<dbReference type="GO" id="GO:0015450">
    <property type="term" value="F:protein-transporting ATPase activity"/>
    <property type="evidence" value="ECO:0007669"/>
    <property type="project" value="InterPro"/>
</dbReference>